<feature type="compositionally biased region" description="Basic and acidic residues" evidence="4">
    <location>
        <begin position="134"/>
        <end position="164"/>
    </location>
</feature>
<dbReference type="Pfam" id="PF13041">
    <property type="entry name" value="PPR_2"/>
    <property type="match status" value="1"/>
</dbReference>
<evidence type="ECO:0000256" key="4">
    <source>
        <dbReference type="SAM" id="MobiDB-lite"/>
    </source>
</evidence>
<feature type="region of interest" description="Disordered" evidence="4">
    <location>
        <begin position="105"/>
        <end position="188"/>
    </location>
</feature>
<keyword evidence="2" id="KW-0809">Transit peptide</keyword>
<feature type="region of interest" description="Disordered" evidence="4">
    <location>
        <begin position="307"/>
        <end position="347"/>
    </location>
</feature>
<dbReference type="Pfam" id="PF13812">
    <property type="entry name" value="PPR_3"/>
    <property type="match status" value="1"/>
</dbReference>
<evidence type="ECO:0000313" key="6">
    <source>
        <dbReference type="Proteomes" id="UP001231189"/>
    </source>
</evidence>
<dbReference type="InterPro" id="IPR002885">
    <property type="entry name" value="PPR_rpt"/>
</dbReference>
<protein>
    <recommendedName>
        <fullName evidence="7">Pentatricopeptide repeat-containing protein</fullName>
    </recommendedName>
</protein>
<keyword evidence="1" id="KW-0677">Repeat</keyword>
<feature type="repeat" description="PPR" evidence="3">
    <location>
        <begin position="723"/>
        <end position="757"/>
    </location>
</feature>
<feature type="compositionally biased region" description="Polar residues" evidence="4">
    <location>
        <begin position="335"/>
        <end position="347"/>
    </location>
</feature>
<dbReference type="Pfam" id="PF01535">
    <property type="entry name" value="PPR"/>
    <property type="match status" value="3"/>
</dbReference>
<feature type="compositionally biased region" description="Basic and acidic residues" evidence="4">
    <location>
        <begin position="176"/>
        <end position="188"/>
    </location>
</feature>
<feature type="compositionally biased region" description="Basic and acidic residues" evidence="4">
    <location>
        <begin position="324"/>
        <end position="333"/>
    </location>
</feature>
<comment type="caution">
    <text evidence="5">The sequence shown here is derived from an EMBL/GenBank/DDBJ whole genome shotgun (WGS) entry which is preliminary data.</text>
</comment>
<gene>
    <name evidence="5" type="ORF">QYE76_054540</name>
</gene>
<dbReference type="InterPro" id="IPR044645">
    <property type="entry name" value="DG1/EMB2279-like"/>
</dbReference>
<proteinExistence type="predicted"/>
<feature type="region of interest" description="Disordered" evidence="4">
    <location>
        <begin position="362"/>
        <end position="421"/>
    </location>
</feature>
<evidence type="ECO:0000256" key="1">
    <source>
        <dbReference type="ARBA" id="ARBA00022737"/>
    </source>
</evidence>
<feature type="repeat" description="PPR" evidence="3">
    <location>
        <begin position="872"/>
        <end position="906"/>
    </location>
</feature>
<dbReference type="PANTHER" id="PTHR46935">
    <property type="entry name" value="OS01G0674700 PROTEIN"/>
    <property type="match status" value="1"/>
</dbReference>
<feature type="compositionally biased region" description="Basic and acidic residues" evidence="4">
    <location>
        <begin position="396"/>
        <end position="416"/>
    </location>
</feature>
<dbReference type="Proteomes" id="UP001231189">
    <property type="component" value="Unassembled WGS sequence"/>
</dbReference>
<dbReference type="AlphaFoldDB" id="A0AAD8SZB2"/>
<organism evidence="5 6">
    <name type="scientific">Lolium multiflorum</name>
    <name type="common">Italian ryegrass</name>
    <name type="synonym">Lolium perenne subsp. multiflorum</name>
    <dbReference type="NCBI Taxonomy" id="4521"/>
    <lineage>
        <taxon>Eukaryota</taxon>
        <taxon>Viridiplantae</taxon>
        <taxon>Streptophyta</taxon>
        <taxon>Embryophyta</taxon>
        <taxon>Tracheophyta</taxon>
        <taxon>Spermatophyta</taxon>
        <taxon>Magnoliopsida</taxon>
        <taxon>Liliopsida</taxon>
        <taxon>Poales</taxon>
        <taxon>Poaceae</taxon>
        <taxon>BOP clade</taxon>
        <taxon>Pooideae</taxon>
        <taxon>Poodae</taxon>
        <taxon>Poeae</taxon>
        <taxon>Poeae Chloroplast Group 2 (Poeae type)</taxon>
        <taxon>Loliodinae</taxon>
        <taxon>Loliinae</taxon>
        <taxon>Lolium</taxon>
    </lineage>
</organism>
<dbReference type="GO" id="GO:0009658">
    <property type="term" value="P:chloroplast organization"/>
    <property type="evidence" value="ECO:0007669"/>
    <property type="project" value="InterPro"/>
</dbReference>
<dbReference type="FunFam" id="1.25.40.10:FF:001393">
    <property type="entry name" value="Pentatricopeptide repeat-containing protein chloroplastic"/>
    <property type="match status" value="1"/>
</dbReference>
<dbReference type="FunFam" id="1.25.40.10:FF:000914">
    <property type="entry name" value="Pentatricopeptide repeat-containing protein chloroplastic"/>
    <property type="match status" value="1"/>
</dbReference>
<evidence type="ECO:0000256" key="2">
    <source>
        <dbReference type="ARBA" id="ARBA00022946"/>
    </source>
</evidence>
<keyword evidence="6" id="KW-1185">Reference proteome</keyword>
<feature type="compositionally biased region" description="Polar residues" evidence="4">
    <location>
        <begin position="381"/>
        <end position="392"/>
    </location>
</feature>
<dbReference type="PROSITE" id="PS51375">
    <property type="entry name" value="PPR"/>
    <property type="match status" value="4"/>
</dbReference>
<reference evidence="5" key="1">
    <citation type="submission" date="2023-07" db="EMBL/GenBank/DDBJ databases">
        <title>A chromosome-level genome assembly of Lolium multiflorum.</title>
        <authorList>
            <person name="Chen Y."/>
            <person name="Copetti D."/>
            <person name="Kolliker R."/>
            <person name="Studer B."/>
        </authorList>
    </citation>
    <scope>NUCLEOTIDE SEQUENCE</scope>
    <source>
        <strain evidence="5">02402/16</strain>
        <tissue evidence="5">Leaf</tissue>
    </source>
</reference>
<feature type="repeat" description="PPR" evidence="3">
    <location>
        <begin position="827"/>
        <end position="861"/>
    </location>
</feature>
<feature type="repeat" description="PPR" evidence="3">
    <location>
        <begin position="654"/>
        <end position="688"/>
    </location>
</feature>
<feature type="region of interest" description="Disordered" evidence="4">
    <location>
        <begin position="205"/>
        <end position="278"/>
    </location>
</feature>
<dbReference type="NCBIfam" id="TIGR00756">
    <property type="entry name" value="PPR"/>
    <property type="match status" value="2"/>
</dbReference>
<evidence type="ECO:0000313" key="5">
    <source>
        <dbReference type="EMBL" id="KAK1666381.1"/>
    </source>
</evidence>
<evidence type="ECO:0008006" key="7">
    <source>
        <dbReference type="Google" id="ProtNLM"/>
    </source>
</evidence>
<dbReference type="GO" id="GO:0009507">
    <property type="term" value="C:chloroplast"/>
    <property type="evidence" value="ECO:0007669"/>
    <property type="project" value="TreeGrafter"/>
</dbReference>
<sequence length="1047" mass="118181">MAAAPPNASMGLLNLGGCGVFLPSLQSNSCRRHGFLVPRRDTSVSWGLARRGRVLDPRSGAAGALASGEAGAGSSELRHIEKELTFSPTFTDYVKMMESVKLDRSKSFQGGDSDGRSPRRRFAGDGDASAGRRVGREPADPRDKSFERKRGALRDRGGRGERSAMNDSAGLVGKRMARDAENGSDVHQRNVQEYVQRRIVRGERSKFGGSIDNNAKQFAPFERKRGAPRDRGGDQGRRERSPMNDSAEEFTGLVGKRMASDAEDSGNGQGKVEEYVQRRIVRGERSKIGASTDNNDHRKFAPYVKTKDSRGSMVVHESPGNMRDQSDARKDLQGRATSAASRTSVTRDSSIILKDTNSTINKGGEDFTNARSSPRERQISNREVNADSNFQRYQHRKESSRRDLVDGRFRDNDMDYSKPTVSKRYSNTHTVSENYGRRSDSFERGKPETVRMQRGENVQPGKFVRRDSIDDRAAFKTFEAFTDVRNRPRALQMEIEEKIQKLASRLNATDVNTPEWKFSKMIHDAEIKFTDHSILRVVQILGRYGNWKRVLQVVEWLQSRERFKSDKSRYIYTTVLDVLGKAKRPFEALNVFYTMLDQLSSYPDIAAYHCIAVTLGQAGLVKELFDVIDCMRSPPRKKFMVGPVQNWDPRLEPDLTVYNAVLNSCVQQKQWEGTFWVLQQLKEKNIRPTNTTYGLVMEAMLVCGKYNLVYEFFDRVKQKSIPGALNYKVLVNALWREGKIDEAVMAVKDMENRGIVGSASLYYDLARCLCSGGRSKEALLQVEKICKVAKKPLVVTYTGLIQTCIDSGSMENAKYIFSEMCNYCSPNNVTCNIMLKSYIDHGMFEDAKNLLGNILSGRIQSKGDSGQQAIADKFTFNTFMDACAEAKKWNDFEYAFRKMLSNGYHFEERRHLRMVLDAYRNGKEQLLEDVWDYLCRHGRVPPAPMIMERFCLKLRQGDTATALLCITSFQESKIHTVSSMSWFNLLNRNSDRLKEESIINLVHELKNELAASGSSCGSLYQNILSSCTEFLSGGKTPSDGHIPLCNS</sequence>
<dbReference type="PANTHER" id="PTHR46935:SF1">
    <property type="entry name" value="OS01G0674700 PROTEIN"/>
    <property type="match status" value="1"/>
</dbReference>
<dbReference type="Gene3D" id="1.25.40.10">
    <property type="entry name" value="Tetratricopeptide repeat domain"/>
    <property type="match status" value="3"/>
</dbReference>
<evidence type="ECO:0000256" key="3">
    <source>
        <dbReference type="PROSITE-ProRule" id="PRU00708"/>
    </source>
</evidence>
<accession>A0AAD8SZB2</accession>
<name>A0AAD8SZB2_LOLMU</name>
<dbReference type="EMBL" id="JAUUTY010000003">
    <property type="protein sequence ID" value="KAK1666381.1"/>
    <property type="molecule type" value="Genomic_DNA"/>
</dbReference>
<feature type="compositionally biased region" description="Basic and acidic residues" evidence="4">
    <location>
        <begin position="221"/>
        <end position="242"/>
    </location>
</feature>
<dbReference type="InterPro" id="IPR011990">
    <property type="entry name" value="TPR-like_helical_dom_sf"/>
</dbReference>